<sequence>MQPMSRPKAPAPAIAALPSLAHSLSSFPTMTTVSQDMVHYGTMGRTKKIGEAKLNSALQRTKQRQNAIPSPPIMPSPATHTQLLPADDEPVLSIRRRQKPRPTA</sequence>
<keyword evidence="3" id="KW-1185">Reference proteome</keyword>
<protein>
    <submittedName>
        <fullName evidence="2">Uncharacterized protein</fullName>
    </submittedName>
</protein>
<gene>
    <name evidence="2" type="ORF">OBBRIDRAFT_838805</name>
</gene>
<feature type="compositionally biased region" description="Basic residues" evidence="1">
    <location>
        <begin position="94"/>
        <end position="104"/>
    </location>
</feature>
<accession>A0A8E2ANU5</accession>
<reference evidence="2 3" key="1">
    <citation type="submission" date="2016-07" db="EMBL/GenBank/DDBJ databases">
        <title>Draft genome of the white-rot fungus Obba rivulosa 3A-2.</title>
        <authorList>
            <consortium name="DOE Joint Genome Institute"/>
            <person name="Miettinen O."/>
            <person name="Riley R."/>
            <person name="Acob R."/>
            <person name="Barry K."/>
            <person name="Cullen D."/>
            <person name="De Vries R."/>
            <person name="Hainaut M."/>
            <person name="Hatakka A."/>
            <person name="Henrissat B."/>
            <person name="Hilden K."/>
            <person name="Kuo R."/>
            <person name="Labutti K."/>
            <person name="Lipzen A."/>
            <person name="Makela M.R."/>
            <person name="Sandor L."/>
            <person name="Spatafora J.W."/>
            <person name="Grigoriev I.V."/>
            <person name="Hibbett D.S."/>
        </authorList>
    </citation>
    <scope>NUCLEOTIDE SEQUENCE [LARGE SCALE GENOMIC DNA]</scope>
    <source>
        <strain evidence="2 3">3A-2</strain>
    </source>
</reference>
<evidence type="ECO:0000313" key="2">
    <source>
        <dbReference type="EMBL" id="OCH85640.1"/>
    </source>
</evidence>
<dbReference type="OrthoDB" id="2676370at2759"/>
<evidence type="ECO:0000313" key="3">
    <source>
        <dbReference type="Proteomes" id="UP000250043"/>
    </source>
</evidence>
<name>A0A8E2ANU5_9APHY</name>
<dbReference type="Proteomes" id="UP000250043">
    <property type="component" value="Unassembled WGS sequence"/>
</dbReference>
<dbReference type="AlphaFoldDB" id="A0A8E2ANU5"/>
<organism evidence="2 3">
    <name type="scientific">Obba rivulosa</name>
    <dbReference type="NCBI Taxonomy" id="1052685"/>
    <lineage>
        <taxon>Eukaryota</taxon>
        <taxon>Fungi</taxon>
        <taxon>Dikarya</taxon>
        <taxon>Basidiomycota</taxon>
        <taxon>Agaricomycotina</taxon>
        <taxon>Agaricomycetes</taxon>
        <taxon>Polyporales</taxon>
        <taxon>Gelatoporiaceae</taxon>
        <taxon>Obba</taxon>
    </lineage>
</organism>
<evidence type="ECO:0000256" key="1">
    <source>
        <dbReference type="SAM" id="MobiDB-lite"/>
    </source>
</evidence>
<dbReference type="EMBL" id="KV722572">
    <property type="protein sequence ID" value="OCH85640.1"/>
    <property type="molecule type" value="Genomic_DNA"/>
</dbReference>
<proteinExistence type="predicted"/>
<feature type="region of interest" description="Disordered" evidence="1">
    <location>
        <begin position="58"/>
        <end position="104"/>
    </location>
</feature>